<dbReference type="Gene3D" id="2.60.40.1760">
    <property type="entry name" value="glycosyl hydrolase (family 31)"/>
    <property type="match status" value="1"/>
</dbReference>
<evidence type="ECO:0000256" key="2">
    <source>
        <dbReference type="RuleBase" id="RU361185"/>
    </source>
</evidence>
<reference evidence="7 8" key="1">
    <citation type="submission" date="2016-06" db="EMBL/GenBank/DDBJ databases">
        <authorList>
            <person name="Kjaerup R.B."/>
            <person name="Dalgaard T.S."/>
            <person name="Juul-Madsen H.R."/>
        </authorList>
    </citation>
    <scope>NUCLEOTIDE SEQUENCE [LARGE SCALE GENOMIC DNA]</scope>
    <source>
        <strain evidence="7 8">DSM 45248</strain>
    </source>
</reference>
<name>A0A1A8ZRP5_9ACTN</name>
<dbReference type="EMBL" id="LT594324">
    <property type="protein sequence ID" value="SBT46504.1"/>
    <property type="molecule type" value="Genomic_DNA"/>
</dbReference>
<dbReference type="Gene3D" id="3.20.20.80">
    <property type="entry name" value="Glycosidases"/>
    <property type="match status" value="1"/>
</dbReference>
<dbReference type="InterPro" id="IPR013783">
    <property type="entry name" value="Ig-like_fold"/>
</dbReference>
<dbReference type="SUPFAM" id="SSF74650">
    <property type="entry name" value="Galactose mutarotase-like"/>
    <property type="match status" value="1"/>
</dbReference>
<dbReference type="SUPFAM" id="SSF51445">
    <property type="entry name" value="(Trans)glycosidases"/>
    <property type="match status" value="1"/>
</dbReference>
<dbReference type="Pfam" id="PF21365">
    <property type="entry name" value="Glyco_hydro_31_3rd"/>
    <property type="match status" value="1"/>
</dbReference>
<accession>A0A1A8ZRP5</accession>
<dbReference type="GO" id="GO:0005975">
    <property type="term" value="P:carbohydrate metabolic process"/>
    <property type="evidence" value="ECO:0007669"/>
    <property type="project" value="InterPro"/>
</dbReference>
<organism evidence="7 8">
    <name type="scientific">Micromonospora narathiwatensis</name>
    <dbReference type="NCBI Taxonomy" id="299146"/>
    <lineage>
        <taxon>Bacteria</taxon>
        <taxon>Bacillati</taxon>
        <taxon>Actinomycetota</taxon>
        <taxon>Actinomycetes</taxon>
        <taxon>Micromonosporales</taxon>
        <taxon>Micromonosporaceae</taxon>
        <taxon>Micromonospora</taxon>
    </lineage>
</organism>
<evidence type="ECO:0000259" key="3">
    <source>
        <dbReference type="Pfam" id="PF01055"/>
    </source>
</evidence>
<dbReference type="SUPFAM" id="SSF51011">
    <property type="entry name" value="Glycosyl hydrolase domain"/>
    <property type="match status" value="1"/>
</dbReference>
<evidence type="ECO:0000259" key="4">
    <source>
        <dbReference type="Pfam" id="PF13802"/>
    </source>
</evidence>
<evidence type="ECO:0000313" key="8">
    <source>
        <dbReference type="Proteomes" id="UP000198765"/>
    </source>
</evidence>
<dbReference type="PANTHER" id="PTHR43863:SF2">
    <property type="entry name" value="MALTASE-GLUCOAMYLASE"/>
    <property type="match status" value="1"/>
</dbReference>
<dbReference type="RefSeq" id="WP_167666859.1">
    <property type="nucleotide sequence ID" value="NZ_LT594324.1"/>
</dbReference>
<keyword evidence="2" id="KW-0326">Glycosidase</keyword>
<feature type="domain" description="Glycoside hydrolase family 31 TIM barrel" evidence="3">
    <location>
        <begin position="291"/>
        <end position="642"/>
    </location>
</feature>
<dbReference type="InterPro" id="IPR048395">
    <property type="entry name" value="Glyco_hydro_31_C"/>
</dbReference>
<dbReference type="PANTHER" id="PTHR43863">
    <property type="entry name" value="HYDROLASE, PUTATIVE (AFU_ORTHOLOGUE AFUA_1G03140)-RELATED"/>
    <property type="match status" value="1"/>
</dbReference>
<evidence type="ECO:0000259" key="5">
    <source>
        <dbReference type="Pfam" id="PF21365"/>
    </source>
</evidence>
<evidence type="ECO:0000259" key="6">
    <source>
        <dbReference type="Pfam" id="PF21568"/>
    </source>
</evidence>
<evidence type="ECO:0000256" key="1">
    <source>
        <dbReference type="ARBA" id="ARBA00007806"/>
    </source>
</evidence>
<dbReference type="InterPro" id="IPR017853">
    <property type="entry name" value="GH"/>
</dbReference>
<dbReference type="Proteomes" id="UP000198765">
    <property type="component" value="Chromosome I"/>
</dbReference>
<dbReference type="InterPro" id="IPR051816">
    <property type="entry name" value="Glycosyl_Hydrolase_31"/>
</dbReference>
<feature type="domain" description="Glycosyl hydrolase family 31 C-terminal" evidence="5">
    <location>
        <begin position="652"/>
        <end position="733"/>
    </location>
</feature>
<dbReference type="Gene3D" id="2.60.40.10">
    <property type="entry name" value="Immunoglobulins"/>
    <property type="match status" value="1"/>
</dbReference>
<protein>
    <submittedName>
        <fullName evidence="7">Galactose mutarotase-like</fullName>
    </submittedName>
</protein>
<dbReference type="GO" id="GO:0004553">
    <property type="term" value="F:hydrolase activity, hydrolyzing O-glycosyl compounds"/>
    <property type="evidence" value="ECO:0007669"/>
    <property type="project" value="InterPro"/>
</dbReference>
<evidence type="ECO:0000313" key="7">
    <source>
        <dbReference type="EMBL" id="SBT46504.1"/>
    </source>
</evidence>
<dbReference type="CDD" id="cd06597">
    <property type="entry name" value="GH31_transferase_CtsY"/>
    <property type="match status" value="1"/>
</dbReference>
<dbReference type="Pfam" id="PF01055">
    <property type="entry name" value="Glyco_hydro_31_2nd"/>
    <property type="match status" value="1"/>
</dbReference>
<dbReference type="Pfam" id="PF21568">
    <property type="entry name" value="AIMA-like_N"/>
    <property type="match status" value="1"/>
</dbReference>
<feature type="domain" description="Glycoside hydrolase family 31 N-terminal" evidence="4">
    <location>
        <begin position="167"/>
        <end position="246"/>
    </location>
</feature>
<dbReference type="AlphaFoldDB" id="A0A1A8ZRP5"/>
<dbReference type="CDD" id="cd14752">
    <property type="entry name" value="GH31_N"/>
    <property type="match status" value="1"/>
</dbReference>
<comment type="similarity">
    <text evidence="1 2">Belongs to the glycosyl hydrolase 31 family.</text>
</comment>
<keyword evidence="2" id="KW-0378">Hydrolase</keyword>
<dbReference type="PATRIC" id="fig|299146.4.peg.2726"/>
<gene>
    <name evidence="7" type="ORF">GA0070621_2631</name>
</gene>
<dbReference type="InterPro" id="IPR000322">
    <property type="entry name" value="Glyco_hydro_31_TIM"/>
</dbReference>
<feature type="domain" description="1,3-alpha-isomaltosidase-like N-terminal" evidence="6">
    <location>
        <begin position="12"/>
        <end position="116"/>
    </location>
</feature>
<dbReference type="InterPro" id="IPR013780">
    <property type="entry name" value="Glyco_hydro_b"/>
</dbReference>
<dbReference type="GO" id="GO:0030246">
    <property type="term" value="F:carbohydrate binding"/>
    <property type="evidence" value="ECO:0007669"/>
    <property type="project" value="InterPro"/>
</dbReference>
<dbReference type="InterPro" id="IPR011013">
    <property type="entry name" value="Gal_mutarotase_sf_dom"/>
</dbReference>
<sequence length="736" mass="81790">MSTPLISHRPAGTGHPYRYDLDQRVPLHPLSGEAYEIRVLADPAVAAVEVEFGDGTRVTARRVDPATVTLDFGAPPAPAVGTAGHLAAAATAAPDTGGRTAWIARVTADGDDAYNVVGRTGAGGDVRTGPFPVRPLAWQRAGGRFEVRDPDAVDAVVPDSVEWLTGSEGPRRVRFALRLAEGEHVVGFGERYHALDQRGQVLDATVFEQYKRQGHRTYLPMPFAVVTGGRTGWGFHTVTSRRTWYDVGATQPDRILVEAEVDPAKPALPLRLYAGEPAAVVRQFLDETGRPTVPPSWVFRPWMSGNEWNTQSRVLAEVRRSLAEEIPVGAIVIEAWSDESTFVAFRDARYPVHPDGAPHRLADFEFPPDGAWPDPKAMVDELHQAGVKVLLWQIPLLPTDRGDDGQIAADLATLAERGYAVRDADGSSHRNRGWWFPGALLPDWTNPQARRWWLEKRRYLVEDLGVDGFKTDGGEHPWGHDLRYFDGSRGDEANNLFPVHYAAAYHELMRSARVDGVTFSRAGFTGSAAFPAHWAGDEDSTWAAYRASITAGLTAGVGGVFYWGWDLAGFSGEIPDAELYLRSAAAACFAPIMQYHSEFNHHREPSVDRTPWNIAERAGEPRVLEVFRRFARLREELVPYLVEQSERSVRTGKPLMRPLFFDHPDDERVWDWPQQWHLGDDLLVSPVTEPGATTWAVWLPAGEWEDFFTGERHTGPVEVRRSVPIDEIPVYRRLPG</sequence>
<proteinExistence type="inferred from homology"/>
<dbReference type="Pfam" id="PF13802">
    <property type="entry name" value="Gal_mutarotas_2"/>
    <property type="match status" value="1"/>
</dbReference>
<dbReference type="Gene3D" id="2.60.40.1180">
    <property type="entry name" value="Golgi alpha-mannosidase II"/>
    <property type="match status" value="1"/>
</dbReference>
<dbReference type="InterPro" id="IPR025887">
    <property type="entry name" value="Glyco_hydro_31_N_dom"/>
</dbReference>
<keyword evidence="8" id="KW-1185">Reference proteome</keyword>
<dbReference type="InterPro" id="IPR048488">
    <property type="entry name" value="AIMA-like_N"/>
</dbReference>